<dbReference type="InterPro" id="IPR009003">
    <property type="entry name" value="Peptidase_S1_PA"/>
</dbReference>
<evidence type="ECO:0000256" key="4">
    <source>
        <dbReference type="ARBA" id="ARBA00023157"/>
    </source>
</evidence>
<keyword evidence="4" id="KW-1015">Disulfide bond</keyword>
<keyword evidence="3" id="KW-0720">Serine protease</keyword>
<sequence>MILTSVFILIACLFAVYDLKTNPKKKKSSSNRLVEGISTTISEFPFMVALTENNRLFCSGSIIEYHWVLTAARCIVDTNKSYQGILTPNKYFANNVVVVRGNTTYYDGSEREKSDHTVSSYIFHNSYSRTLKAGPHNDIGLIKVKQPFNGVYEKRIPLATTPEMEISSQIYTRIWLFPRLGRNLLWLRCKV</sequence>
<keyword evidence="5" id="KW-0732">Signal</keyword>
<dbReference type="AlphaFoldDB" id="A0A8K0GBH6"/>
<proteinExistence type="predicted"/>
<dbReference type="OrthoDB" id="10061449at2759"/>
<dbReference type="Pfam" id="PF00089">
    <property type="entry name" value="Trypsin"/>
    <property type="match status" value="1"/>
</dbReference>
<evidence type="ECO:0000313" key="8">
    <source>
        <dbReference type="Proteomes" id="UP000801492"/>
    </source>
</evidence>
<organism evidence="7 8">
    <name type="scientific">Ignelater luminosus</name>
    <name type="common">Cucubano</name>
    <name type="synonym">Pyrophorus luminosus</name>
    <dbReference type="NCBI Taxonomy" id="2038154"/>
    <lineage>
        <taxon>Eukaryota</taxon>
        <taxon>Metazoa</taxon>
        <taxon>Ecdysozoa</taxon>
        <taxon>Arthropoda</taxon>
        <taxon>Hexapoda</taxon>
        <taxon>Insecta</taxon>
        <taxon>Pterygota</taxon>
        <taxon>Neoptera</taxon>
        <taxon>Endopterygota</taxon>
        <taxon>Coleoptera</taxon>
        <taxon>Polyphaga</taxon>
        <taxon>Elateriformia</taxon>
        <taxon>Elateroidea</taxon>
        <taxon>Elateridae</taxon>
        <taxon>Agrypninae</taxon>
        <taxon>Pyrophorini</taxon>
        <taxon>Ignelater</taxon>
    </lineage>
</organism>
<reference evidence="7" key="1">
    <citation type="submission" date="2019-08" db="EMBL/GenBank/DDBJ databases">
        <title>The genome of the North American firefly Photinus pyralis.</title>
        <authorList>
            <consortium name="Photinus pyralis genome working group"/>
            <person name="Fallon T.R."/>
            <person name="Sander Lower S.E."/>
            <person name="Weng J.-K."/>
        </authorList>
    </citation>
    <scope>NUCLEOTIDE SEQUENCE</scope>
    <source>
        <strain evidence="7">TRF0915ILg1</strain>
        <tissue evidence="7">Whole body</tissue>
    </source>
</reference>
<dbReference type="EMBL" id="VTPC01005707">
    <property type="protein sequence ID" value="KAF2895752.1"/>
    <property type="molecule type" value="Genomic_DNA"/>
</dbReference>
<dbReference type="InterPro" id="IPR001254">
    <property type="entry name" value="Trypsin_dom"/>
</dbReference>
<name>A0A8K0GBH6_IGNLU</name>
<dbReference type="Gene3D" id="2.40.10.10">
    <property type="entry name" value="Trypsin-like serine proteases"/>
    <property type="match status" value="1"/>
</dbReference>
<feature type="domain" description="Peptidase S1" evidence="6">
    <location>
        <begin position="33"/>
        <end position="175"/>
    </location>
</feature>
<keyword evidence="8" id="KW-1185">Reference proteome</keyword>
<dbReference type="PROSITE" id="PS50240">
    <property type="entry name" value="TRYPSIN_DOM"/>
    <property type="match status" value="1"/>
</dbReference>
<gene>
    <name evidence="7" type="ORF">ILUMI_10426</name>
</gene>
<protein>
    <recommendedName>
        <fullName evidence="6">Peptidase S1 domain-containing protein</fullName>
    </recommendedName>
</protein>
<dbReference type="Proteomes" id="UP000801492">
    <property type="component" value="Unassembled WGS sequence"/>
</dbReference>
<evidence type="ECO:0000256" key="5">
    <source>
        <dbReference type="SAM" id="SignalP"/>
    </source>
</evidence>
<accession>A0A8K0GBH6</accession>
<evidence type="ECO:0000256" key="2">
    <source>
        <dbReference type="ARBA" id="ARBA00022801"/>
    </source>
</evidence>
<dbReference type="GO" id="GO:0006508">
    <property type="term" value="P:proteolysis"/>
    <property type="evidence" value="ECO:0007669"/>
    <property type="project" value="UniProtKB-KW"/>
</dbReference>
<dbReference type="FunFam" id="2.40.10.10:FF:000068">
    <property type="entry name" value="transmembrane protease serine 2"/>
    <property type="match status" value="1"/>
</dbReference>
<evidence type="ECO:0000259" key="6">
    <source>
        <dbReference type="PROSITE" id="PS50240"/>
    </source>
</evidence>
<dbReference type="PANTHER" id="PTHR24276">
    <property type="entry name" value="POLYSERASE-RELATED"/>
    <property type="match status" value="1"/>
</dbReference>
<dbReference type="SMART" id="SM00020">
    <property type="entry name" value="Tryp_SPc"/>
    <property type="match status" value="1"/>
</dbReference>
<keyword evidence="1" id="KW-0645">Protease</keyword>
<dbReference type="GO" id="GO:0004252">
    <property type="term" value="F:serine-type endopeptidase activity"/>
    <property type="evidence" value="ECO:0007669"/>
    <property type="project" value="InterPro"/>
</dbReference>
<feature type="signal peptide" evidence="5">
    <location>
        <begin position="1"/>
        <end position="15"/>
    </location>
</feature>
<evidence type="ECO:0000256" key="3">
    <source>
        <dbReference type="ARBA" id="ARBA00022825"/>
    </source>
</evidence>
<evidence type="ECO:0000256" key="1">
    <source>
        <dbReference type="ARBA" id="ARBA00022670"/>
    </source>
</evidence>
<comment type="caution">
    <text evidence="7">The sequence shown here is derived from an EMBL/GenBank/DDBJ whole genome shotgun (WGS) entry which is preliminary data.</text>
</comment>
<keyword evidence="2" id="KW-0378">Hydrolase</keyword>
<dbReference type="InterPro" id="IPR043504">
    <property type="entry name" value="Peptidase_S1_PA_chymotrypsin"/>
</dbReference>
<dbReference type="SUPFAM" id="SSF50494">
    <property type="entry name" value="Trypsin-like serine proteases"/>
    <property type="match status" value="1"/>
</dbReference>
<dbReference type="PANTHER" id="PTHR24276:SF98">
    <property type="entry name" value="FI18310P1-RELATED"/>
    <property type="match status" value="1"/>
</dbReference>
<feature type="chain" id="PRO_5035446455" description="Peptidase S1 domain-containing protein" evidence="5">
    <location>
        <begin position="16"/>
        <end position="191"/>
    </location>
</feature>
<evidence type="ECO:0000313" key="7">
    <source>
        <dbReference type="EMBL" id="KAF2895752.1"/>
    </source>
</evidence>
<dbReference type="InterPro" id="IPR050430">
    <property type="entry name" value="Peptidase_S1"/>
</dbReference>